<dbReference type="Proteomes" id="UP000243063">
    <property type="component" value="Chromosome I"/>
</dbReference>
<evidence type="ECO:0000313" key="2">
    <source>
        <dbReference type="EMBL" id="SDU40814.1"/>
    </source>
</evidence>
<keyword evidence="1" id="KW-1133">Transmembrane helix</keyword>
<evidence type="ECO:0000256" key="1">
    <source>
        <dbReference type="SAM" id="Phobius"/>
    </source>
</evidence>
<dbReference type="STRING" id="1245526.SAMN05216580_2828"/>
<dbReference type="EMBL" id="LT629780">
    <property type="protein sequence ID" value="SDU40814.1"/>
    <property type="molecule type" value="Genomic_DNA"/>
</dbReference>
<dbReference type="AlphaFoldDB" id="A0A1H2I9P6"/>
<keyword evidence="3" id="KW-1185">Reference proteome</keyword>
<accession>A0A1H2I9P6</accession>
<feature type="transmembrane region" description="Helical" evidence="1">
    <location>
        <begin position="21"/>
        <end position="40"/>
    </location>
</feature>
<dbReference type="RefSeq" id="WP_269457630.1">
    <property type="nucleotide sequence ID" value="NZ_LT629780.1"/>
</dbReference>
<proteinExistence type="predicted"/>
<reference evidence="3" key="1">
    <citation type="submission" date="2016-10" db="EMBL/GenBank/DDBJ databases">
        <authorList>
            <person name="Varghese N."/>
            <person name="Submissions S."/>
        </authorList>
    </citation>
    <scope>NUCLEOTIDE SEQUENCE [LARGE SCALE GENOMIC DNA]</scope>
    <source>
        <strain evidence="3">CCTCC 2012022</strain>
    </source>
</reference>
<keyword evidence="1" id="KW-0812">Transmembrane</keyword>
<gene>
    <name evidence="2" type="ORF">SAMN05216580_2828</name>
</gene>
<sequence length="43" mass="4744">MRTPKKPMDPARRALKNRAYRIGWLIALAGMLCGFALVALQSG</sequence>
<organism evidence="2 3">
    <name type="scientific">Geopseudomonas guangdongensis</name>
    <dbReference type="NCBI Taxonomy" id="1245526"/>
    <lineage>
        <taxon>Bacteria</taxon>
        <taxon>Pseudomonadati</taxon>
        <taxon>Pseudomonadota</taxon>
        <taxon>Gammaproteobacteria</taxon>
        <taxon>Pseudomonadales</taxon>
        <taxon>Pseudomonadaceae</taxon>
        <taxon>Geopseudomonas</taxon>
    </lineage>
</organism>
<keyword evidence="1" id="KW-0472">Membrane</keyword>
<protein>
    <submittedName>
        <fullName evidence="2">Uncharacterized protein</fullName>
    </submittedName>
</protein>
<evidence type="ECO:0000313" key="3">
    <source>
        <dbReference type="Proteomes" id="UP000243063"/>
    </source>
</evidence>
<name>A0A1H2I9P6_9GAMM</name>